<dbReference type="SUPFAM" id="SSF50729">
    <property type="entry name" value="PH domain-like"/>
    <property type="match status" value="1"/>
</dbReference>
<proteinExistence type="predicted"/>
<evidence type="ECO:0000256" key="3">
    <source>
        <dbReference type="SAM" id="MobiDB-lite"/>
    </source>
</evidence>
<dbReference type="Proteomes" id="UP000494206">
    <property type="component" value="Unassembled WGS sequence"/>
</dbReference>
<evidence type="ECO:0000256" key="2">
    <source>
        <dbReference type="ARBA" id="ARBA00023242"/>
    </source>
</evidence>
<evidence type="ECO:0000256" key="1">
    <source>
        <dbReference type="ARBA" id="ARBA00004123"/>
    </source>
</evidence>
<keyword evidence="6" id="KW-1185">Reference proteome</keyword>
<dbReference type="PANTHER" id="PTHR23138">
    <property type="entry name" value="RAN BINDING PROTEIN"/>
    <property type="match status" value="1"/>
</dbReference>
<dbReference type="GO" id="GO:0006611">
    <property type="term" value="P:protein export from nucleus"/>
    <property type="evidence" value="ECO:0007669"/>
    <property type="project" value="TreeGrafter"/>
</dbReference>
<dbReference type="InterPro" id="IPR011993">
    <property type="entry name" value="PH-like_dom_sf"/>
</dbReference>
<dbReference type="SMART" id="SM00160">
    <property type="entry name" value="RanBD"/>
    <property type="match status" value="1"/>
</dbReference>
<evidence type="ECO:0000313" key="5">
    <source>
        <dbReference type="EMBL" id="CAB3404112.1"/>
    </source>
</evidence>
<dbReference type="OrthoDB" id="185618at2759"/>
<accession>A0A8S1EVU0</accession>
<dbReference type="AlphaFoldDB" id="A0A8S1EVU0"/>
<feature type="region of interest" description="Disordered" evidence="3">
    <location>
        <begin position="326"/>
        <end position="347"/>
    </location>
</feature>
<dbReference type="PROSITE" id="PS50196">
    <property type="entry name" value="RANBD1"/>
    <property type="match status" value="1"/>
</dbReference>
<comment type="caution">
    <text evidence="5">The sequence shown here is derived from an EMBL/GenBank/DDBJ whole genome shotgun (WGS) entry which is preliminary data.</text>
</comment>
<gene>
    <name evidence="5" type="ORF">CBOVIS_LOCUS6497</name>
</gene>
<dbReference type="InterPro" id="IPR000156">
    <property type="entry name" value="Ran_bind_dom"/>
</dbReference>
<keyword evidence="2" id="KW-0539">Nucleus</keyword>
<dbReference type="CDD" id="cd13180">
    <property type="entry name" value="RanBD_RanBP3"/>
    <property type="match status" value="1"/>
</dbReference>
<name>A0A8S1EVU0_9PELO</name>
<evidence type="ECO:0000313" key="6">
    <source>
        <dbReference type="Proteomes" id="UP000494206"/>
    </source>
</evidence>
<evidence type="ECO:0000259" key="4">
    <source>
        <dbReference type="PROSITE" id="PS50196"/>
    </source>
</evidence>
<dbReference type="Pfam" id="PF00638">
    <property type="entry name" value="Ran_BP1"/>
    <property type="match status" value="1"/>
</dbReference>
<organism evidence="5 6">
    <name type="scientific">Caenorhabditis bovis</name>
    <dbReference type="NCBI Taxonomy" id="2654633"/>
    <lineage>
        <taxon>Eukaryota</taxon>
        <taxon>Metazoa</taxon>
        <taxon>Ecdysozoa</taxon>
        <taxon>Nematoda</taxon>
        <taxon>Chromadorea</taxon>
        <taxon>Rhabditida</taxon>
        <taxon>Rhabditina</taxon>
        <taxon>Rhabditomorpha</taxon>
        <taxon>Rhabditoidea</taxon>
        <taxon>Rhabditidae</taxon>
        <taxon>Peloderinae</taxon>
        <taxon>Caenorhabditis</taxon>
    </lineage>
</organism>
<reference evidence="5 6" key="1">
    <citation type="submission" date="2020-04" db="EMBL/GenBank/DDBJ databases">
        <authorList>
            <person name="Laetsch R D."/>
            <person name="Stevens L."/>
            <person name="Kumar S."/>
            <person name="Blaxter L. M."/>
        </authorList>
    </citation>
    <scope>NUCLEOTIDE SEQUENCE [LARGE SCALE GENOMIC DNA]</scope>
</reference>
<dbReference type="PANTHER" id="PTHR23138:SF142">
    <property type="entry name" value="RAN-BINDING PROTEIN 3B-RELATED"/>
    <property type="match status" value="1"/>
</dbReference>
<feature type="compositionally biased region" description="Basic and acidic residues" evidence="3">
    <location>
        <begin position="337"/>
        <end position="347"/>
    </location>
</feature>
<dbReference type="InterPro" id="IPR045255">
    <property type="entry name" value="RanBP1-like"/>
</dbReference>
<dbReference type="GO" id="GO:0005634">
    <property type="term" value="C:nucleus"/>
    <property type="evidence" value="ECO:0007669"/>
    <property type="project" value="UniProtKB-SubCell"/>
</dbReference>
<feature type="region of interest" description="Disordered" evidence="3">
    <location>
        <begin position="292"/>
        <end position="312"/>
    </location>
</feature>
<comment type="subcellular location">
    <subcellularLocation>
        <location evidence="1">Nucleus</location>
    </subcellularLocation>
</comment>
<dbReference type="EMBL" id="CADEPM010000004">
    <property type="protein sequence ID" value="CAB3404112.1"/>
    <property type="molecule type" value="Genomic_DNA"/>
</dbReference>
<protein>
    <recommendedName>
        <fullName evidence="4">RanBD1 domain-containing protein</fullName>
    </recommendedName>
</protein>
<sequence length="347" mass="39652">MTETTRKFAFKKSALADKADKIWSESKLDFTASARTTNHVHLEKKSLGDVLEKIASKPKDQEGEDQQNSSNSFVFGSKISDRVIKNAATVDTKEDDTTLLSATDLFKTAVKKDDEKPDTRDFRELAKEEAERVKEAMKQQASTSIVELTTGEEADENIFQASCKIWVFDKEKNKYVEKGVSILRINKRCENGRTHHRIVARTSGTLKVVINSKIFADMVLERPDKRIRISAMGPESKVIQVFLLKFGFSKTETGAEAEQFFNILSDLLKLEKGEQSRKRKADCDLNAESVKIRDAKDDESKSDEKKEEDEDKNYFFWVDEGFVILEKPRPEEEEELNKEKDDEEKNA</sequence>
<dbReference type="Gene3D" id="2.30.29.30">
    <property type="entry name" value="Pleckstrin-homology domain (PH domain)/Phosphotyrosine-binding domain (PTB)"/>
    <property type="match status" value="1"/>
</dbReference>
<feature type="compositionally biased region" description="Basic and acidic residues" evidence="3">
    <location>
        <begin position="292"/>
        <end position="305"/>
    </location>
</feature>
<feature type="domain" description="RanBD1" evidence="4">
    <location>
        <begin position="129"/>
        <end position="221"/>
    </location>
</feature>